<dbReference type="Proteomes" id="UP000001947">
    <property type="component" value="Chromosome"/>
</dbReference>
<protein>
    <submittedName>
        <fullName evidence="2">Uncharacterized protein</fullName>
    </submittedName>
</protein>
<dbReference type="RefSeq" id="WP_011468468.1">
    <property type="nucleotide sequence ID" value="NC_007912.1"/>
</dbReference>
<dbReference type="KEGG" id="sde:Sde_1990"/>
<keyword evidence="3" id="KW-1185">Reference proteome</keyword>
<dbReference type="HOGENOM" id="CLU_2755418_0_0_6"/>
<organism evidence="2 3">
    <name type="scientific">Saccharophagus degradans (strain 2-40 / ATCC 43961 / DSM 17024)</name>
    <dbReference type="NCBI Taxonomy" id="203122"/>
    <lineage>
        <taxon>Bacteria</taxon>
        <taxon>Pseudomonadati</taxon>
        <taxon>Pseudomonadota</taxon>
        <taxon>Gammaproteobacteria</taxon>
        <taxon>Cellvibrionales</taxon>
        <taxon>Cellvibrionaceae</taxon>
        <taxon>Saccharophagus</taxon>
    </lineage>
</organism>
<accession>Q21J79</accession>
<name>Q21J79_SACD2</name>
<feature type="compositionally biased region" description="Basic and acidic residues" evidence="1">
    <location>
        <begin position="48"/>
        <end position="70"/>
    </location>
</feature>
<dbReference type="EMBL" id="CP000282">
    <property type="protein sequence ID" value="ABD81250.1"/>
    <property type="molecule type" value="Genomic_DNA"/>
</dbReference>
<sequence>MNYDLKTKPIGKHSALLQINSCYFSGKEDDIPANTPDEIDMPTPTESKPYDIEEIPERSPEEAPVKREHD</sequence>
<dbReference type="GeneID" id="98613663"/>
<gene>
    <name evidence="2" type="ordered locus">Sde_1990</name>
</gene>
<dbReference type="AlphaFoldDB" id="Q21J79"/>
<evidence type="ECO:0000313" key="3">
    <source>
        <dbReference type="Proteomes" id="UP000001947"/>
    </source>
</evidence>
<feature type="region of interest" description="Disordered" evidence="1">
    <location>
        <begin position="26"/>
        <end position="70"/>
    </location>
</feature>
<evidence type="ECO:0000313" key="2">
    <source>
        <dbReference type="EMBL" id="ABD81250.1"/>
    </source>
</evidence>
<proteinExistence type="predicted"/>
<evidence type="ECO:0000256" key="1">
    <source>
        <dbReference type="SAM" id="MobiDB-lite"/>
    </source>
</evidence>
<reference evidence="2 3" key="1">
    <citation type="journal article" date="2008" name="PLoS Genet.">
        <title>Complete genome sequence of the complex carbohydrate-degrading marine bacterium, Saccharophagus degradans strain 2-40 T.</title>
        <authorList>
            <person name="Weiner R.M."/>
            <person name="Taylor L.E.II."/>
            <person name="Henrissat B."/>
            <person name="Hauser L."/>
            <person name="Land M."/>
            <person name="Coutinho P.M."/>
            <person name="Rancurel C."/>
            <person name="Saunders E.H."/>
            <person name="Longmire A.G."/>
            <person name="Zhang H."/>
            <person name="Bayer E.A."/>
            <person name="Gilbert H.J."/>
            <person name="Larimer F."/>
            <person name="Zhulin I.B."/>
            <person name="Ekborg N.A."/>
            <person name="Lamed R."/>
            <person name="Richardson P.M."/>
            <person name="Borovok I."/>
            <person name="Hutcheson S."/>
        </authorList>
    </citation>
    <scope>NUCLEOTIDE SEQUENCE [LARGE SCALE GENOMIC DNA]</scope>
    <source>
        <strain evidence="3">2-40 / ATCC 43961 / DSM 17024</strain>
    </source>
</reference>